<dbReference type="Pfam" id="PF00005">
    <property type="entry name" value="ABC_tran"/>
    <property type="match status" value="1"/>
</dbReference>
<dbReference type="PROSITE" id="PS00211">
    <property type="entry name" value="ABC_TRANSPORTER_1"/>
    <property type="match status" value="1"/>
</dbReference>
<sequence>MSDNMIRAAFRGQAGDLRIDMDFTMPGMGVTALFGASGSGKTTILRAMAGLAPMQGMLRVGDTVWQDSDRGIFKAPHERPIGYVFQEASLFPHLSVEGNIRYGEKRSLKKGKVPPVFGDIAAMMQIEHLMDRAPKHLSGGERQRVAVARALMRGPELLLMDEPLSALDRRGRDSVLACLEALHRELKIPMLYVSHDSGEVARLADHMVIIDAGRKQAEGATATLFAQLDFTPPDGRAEAGAILRATVRDQDRESRTTHVSVGEQTLTMPQIEGAAGTAVTLRIKARDVALALKKPEAISIRNILEGRISEIRDSADTGHVDILVDIGGGVLRSQITHEACRELALEPGVNVYALVKSMSFDRPGA</sequence>
<dbReference type="RefSeq" id="WP_082719929.1">
    <property type="nucleotide sequence ID" value="NZ_JBHSCR010000013.1"/>
</dbReference>
<dbReference type="Gene3D" id="3.40.50.300">
    <property type="entry name" value="P-loop containing nucleotide triphosphate hydrolases"/>
    <property type="match status" value="1"/>
</dbReference>
<evidence type="ECO:0000256" key="3">
    <source>
        <dbReference type="ARBA" id="ARBA00022505"/>
    </source>
</evidence>
<dbReference type="InterPro" id="IPR003593">
    <property type="entry name" value="AAA+_ATPase"/>
</dbReference>
<evidence type="ECO:0000256" key="8">
    <source>
        <dbReference type="ARBA" id="ARBA00023136"/>
    </source>
</evidence>
<dbReference type="PANTHER" id="PTHR43514">
    <property type="entry name" value="ABC TRANSPORTER I FAMILY MEMBER 10"/>
    <property type="match status" value="1"/>
</dbReference>
<evidence type="ECO:0000256" key="4">
    <source>
        <dbReference type="ARBA" id="ARBA00022519"/>
    </source>
</evidence>
<evidence type="ECO:0000256" key="2">
    <source>
        <dbReference type="ARBA" id="ARBA00022475"/>
    </source>
</evidence>
<organism evidence="12 13">
    <name type="scientific">Kordiimonas lipolytica</name>
    <dbReference type="NCBI Taxonomy" id="1662421"/>
    <lineage>
        <taxon>Bacteria</taxon>
        <taxon>Pseudomonadati</taxon>
        <taxon>Pseudomonadota</taxon>
        <taxon>Alphaproteobacteria</taxon>
        <taxon>Kordiimonadales</taxon>
        <taxon>Kordiimonadaceae</taxon>
        <taxon>Kordiimonas</taxon>
    </lineage>
</organism>
<keyword evidence="7" id="KW-1278">Translocase</keyword>
<comment type="caution">
    <text evidence="12">The sequence shown here is derived from an EMBL/GenBank/DDBJ whole genome shotgun (WGS) entry which is preliminary data.</text>
</comment>
<keyword evidence="3 9" id="KW-0500">Molybdenum</keyword>
<evidence type="ECO:0000256" key="6">
    <source>
        <dbReference type="ARBA" id="ARBA00022840"/>
    </source>
</evidence>
<keyword evidence="2" id="KW-1003">Cell membrane</keyword>
<dbReference type="PROSITE" id="PS50893">
    <property type="entry name" value="ABC_TRANSPORTER_2"/>
    <property type="match status" value="1"/>
</dbReference>
<dbReference type="Gene3D" id="2.40.50.100">
    <property type="match status" value="1"/>
</dbReference>
<keyword evidence="6 12" id="KW-0067">ATP-binding</keyword>
<dbReference type="EMBL" id="JBHSCR010000013">
    <property type="protein sequence ID" value="MFC4348621.1"/>
    <property type="molecule type" value="Genomic_DNA"/>
</dbReference>
<keyword evidence="1" id="KW-0813">Transport</keyword>
<dbReference type="SUPFAM" id="SSF50331">
    <property type="entry name" value="MOP-like"/>
    <property type="match status" value="1"/>
</dbReference>
<dbReference type="InterPro" id="IPR027417">
    <property type="entry name" value="P-loop_NTPase"/>
</dbReference>
<accession>A0ABV8UBR8</accession>
<dbReference type="InterPro" id="IPR011868">
    <property type="entry name" value="ModC_ABC_ATP-bd"/>
</dbReference>
<evidence type="ECO:0000259" key="11">
    <source>
        <dbReference type="PROSITE" id="PS51866"/>
    </source>
</evidence>
<dbReference type="SMART" id="SM00382">
    <property type="entry name" value="AAA"/>
    <property type="match status" value="1"/>
</dbReference>
<dbReference type="NCBIfam" id="TIGR02142">
    <property type="entry name" value="modC_ABC"/>
    <property type="match status" value="1"/>
</dbReference>
<dbReference type="PROSITE" id="PS51866">
    <property type="entry name" value="MOP"/>
    <property type="match status" value="1"/>
</dbReference>
<proteinExistence type="predicted"/>
<protein>
    <submittedName>
        <fullName evidence="12">Molybdenum ABC transporter ATP-binding protein</fullName>
    </submittedName>
</protein>
<feature type="domain" description="Mop" evidence="11">
    <location>
        <begin position="297"/>
        <end position="364"/>
    </location>
</feature>
<dbReference type="Proteomes" id="UP001595776">
    <property type="component" value="Unassembled WGS sequence"/>
</dbReference>
<dbReference type="InterPro" id="IPR004606">
    <property type="entry name" value="Mop_domain"/>
</dbReference>
<dbReference type="PANTHER" id="PTHR43514:SF4">
    <property type="entry name" value="ABC TRANSPORTER I FAMILY MEMBER 10"/>
    <property type="match status" value="1"/>
</dbReference>
<dbReference type="InterPro" id="IPR008995">
    <property type="entry name" value="Mo/tungstate-bd_C_term_dom"/>
</dbReference>
<evidence type="ECO:0000256" key="1">
    <source>
        <dbReference type="ARBA" id="ARBA00022448"/>
    </source>
</evidence>
<keyword evidence="5" id="KW-0547">Nucleotide-binding</keyword>
<keyword evidence="4" id="KW-0997">Cell inner membrane</keyword>
<dbReference type="SUPFAM" id="SSF52540">
    <property type="entry name" value="P-loop containing nucleoside triphosphate hydrolases"/>
    <property type="match status" value="1"/>
</dbReference>
<evidence type="ECO:0000256" key="9">
    <source>
        <dbReference type="PROSITE-ProRule" id="PRU01213"/>
    </source>
</evidence>
<reference evidence="13" key="1">
    <citation type="journal article" date="2019" name="Int. J. Syst. Evol. Microbiol.">
        <title>The Global Catalogue of Microorganisms (GCM) 10K type strain sequencing project: providing services to taxonomists for standard genome sequencing and annotation.</title>
        <authorList>
            <consortium name="The Broad Institute Genomics Platform"/>
            <consortium name="The Broad Institute Genome Sequencing Center for Infectious Disease"/>
            <person name="Wu L."/>
            <person name="Ma J."/>
        </authorList>
    </citation>
    <scope>NUCLEOTIDE SEQUENCE [LARGE SCALE GENOMIC DNA]</scope>
    <source>
        <strain evidence="13">CGMCC 1.15304</strain>
    </source>
</reference>
<feature type="domain" description="ABC transporter" evidence="10">
    <location>
        <begin position="1"/>
        <end position="237"/>
    </location>
</feature>
<keyword evidence="8" id="KW-0472">Membrane</keyword>
<evidence type="ECO:0000256" key="7">
    <source>
        <dbReference type="ARBA" id="ARBA00022967"/>
    </source>
</evidence>
<dbReference type="InterPro" id="IPR003439">
    <property type="entry name" value="ABC_transporter-like_ATP-bd"/>
</dbReference>
<dbReference type="Pfam" id="PF03459">
    <property type="entry name" value="TOBE"/>
    <property type="match status" value="1"/>
</dbReference>
<evidence type="ECO:0000256" key="5">
    <source>
        <dbReference type="ARBA" id="ARBA00022741"/>
    </source>
</evidence>
<dbReference type="GO" id="GO:0005524">
    <property type="term" value="F:ATP binding"/>
    <property type="evidence" value="ECO:0007669"/>
    <property type="project" value="UniProtKB-KW"/>
</dbReference>
<name>A0ABV8UBR8_9PROT</name>
<evidence type="ECO:0000313" key="13">
    <source>
        <dbReference type="Proteomes" id="UP001595776"/>
    </source>
</evidence>
<dbReference type="InterPro" id="IPR005116">
    <property type="entry name" value="Transp-assoc_OB_typ1"/>
</dbReference>
<dbReference type="InterPro" id="IPR050334">
    <property type="entry name" value="Molybdenum_import_ModC"/>
</dbReference>
<gene>
    <name evidence="12" type="primary">modC</name>
    <name evidence="12" type="ORF">ACFO5Q_12275</name>
</gene>
<evidence type="ECO:0000259" key="10">
    <source>
        <dbReference type="PROSITE" id="PS50893"/>
    </source>
</evidence>
<evidence type="ECO:0000313" key="12">
    <source>
        <dbReference type="EMBL" id="MFC4348621.1"/>
    </source>
</evidence>
<dbReference type="InterPro" id="IPR017871">
    <property type="entry name" value="ABC_transporter-like_CS"/>
</dbReference>
<keyword evidence="13" id="KW-1185">Reference proteome</keyword>